<evidence type="ECO:0000313" key="1">
    <source>
        <dbReference type="EMBL" id="MBB5329959.1"/>
    </source>
</evidence>
<keyword evidence="2" id="KW-1185">Reference proteome</keyword>
<accession>A0A9X0QGR0</accession>
<comment type="caution">
    <text evidence="1">The sequence shown here is derived from an EMBL/GenBank/DDBJ whole genome shotgun (WGS) entry which is preliminary data.</text>
</comment>
<sequence>MSSKYAILASPGHIVSTSSRTSQVTFGGWPRTGLAPPVLV</sequence>
<protein>
    <submittedName>
        <fullName evidence="1">Uncharacterized protein</fullName>
    </submittedName>
</protein>
<reference evidence="1 2" key="1">
    <citation type="submission" date="2020-08" db="EMBL/GenBank/DDBJ databases">
        <title>Genomic Encyclopedia of Type Strains, Phase IV (KMG-V): Genome sequencing to study the core and pangenomes of soil and plant-associated prokaryotes.</title>
        <authorList>
            <person name="Whitman W."/>
        </authorList>
    </citation>
    <scope>NUCLEOTIDE SEQUENCE [LARGE SCALE GENOMIC DNA]</scope>
    <source>
        <strain evidence="1 2">X5P2</strain>
    </source>
</reference>
<proteinExistence type="predicted"/>
<dbReference type="AlphaFoldDB" id="A0A9X0QGR0"/>
<name>A0A9X0QGR0_9BACT</name>
<dbReference type="Proteomes" id="UP000535182">
    <property type="component" value="Unassembled WGS sequence"/>
</dbReference>
<dbReference type="RefSeq" id="WP_260698341.1">
    <property type="nucleotide sequence ID" value="NZ_JACHEB010000008.1"/>
</dbReference>
<dbReference type="EMBL" id="JACHEB010000008">
    <property type="protein sequence ID" value="MBB5329959.1"/>
    <property type="molecule type" value="Genomic_DNA"/>
</dbReference>
<gene>
    <name evidence="1" type="ORF">HDF14_003588</name>
</gene>
<evidence type="ECO:0000313" key="2">
    <source>
        <dbReference type="Proteomes" id="UP000535182"/>
    </source>
</evidence>
<organism evidence="1 2">
    <name type="scientific">Tunturiibacter gelidiferens</name>
    <dbReference type="NCBI Taxonomy" id="3069689"/>
    <lineage>
        <taxon>Bacteria</taxon>
        <taxon>Pseudomonadati</taxon>
        <taxon>Acidobacteriota</taxon>
        <taxon>Terriglobia</taxon>
        <taxon>Terriglobales</taxon>
        <taxon>Acidobacteriaceae</taxon>
        <taxon>Tunturiibacter</taxon>
    </lineage>
</organism>